<evidence type="ECO:0000256" key="1">
    <source>
        <dbReference type="ARBA" id="ARBA00001965"/>
    </source>
</evidence>
<evidence type="ECO:0000313" key="7">
    <source>
        <dbReference type="EMBL" id="HIU95361.1"/>
    </source>
</evidence>
<dbReference type="Gene3D" id="2.20.28.10">
    <property type="match status" value="1"/>
</dbReference>
<dbReference type="SUPFAM" id="SSF57802">
    <property type="entry name" value="Rubredoxin-like"/>
    <property type="match status" value="1"/>
</dbReference>
<sequence length="178" mass="20263">MTDLKGSKTYENLLIAFAGESQARNKYTFFASKAREEGYMQIASIFEDTAANEKEHAELWFKHLGGIGTTEENLLSAAEGEHYEWSEMYADMAKVAREEGFSEIARQMEGVAAIEKSHEDRYLKLRGNVIDGKVFQRNEEVTWICGNCGHKLTGREAPEICPVCFHQKGYFQLEAKNY</sequence>
<dbReference type="SUPFAM" id="SSF47240">
    <property type="entry name" value="Ferritin-like"/>
    <property type="match status" value="1"/>
</dbReference>
<keyword evidence="2" id="KW-0813">Transport</keyword>
<organism evidence="7 8">
    <name type="scientific">Candidatus Allocopromorpha excrementipullorum</name>
    <dbReference type="NCBI Taxonomy" id="2840743"/>
    <lineage>
        <taxon>Bacteria</taxon>
        <taxon>Bacillati</taxon>
        <taxon>Bacillota</taxon>
        <taxon>Clostridia</taxon>
        <taxon>Eubacteriales</taxon>
        <taxon>Eubacteriaceae</taxon>
        <taxon>Eubacteriaceae incertae sedis</taxon>
        <taxon>Candidatus Allocopromorpha</taxon>
    </lineage>
</organism>
<evidence type="ECO:0000256" key="2">
    <source>
        <dbReference type="ARBA" id="ARBA00022448"/>
    </source>
</evidence>
<dbReference type="EMBL" id="DVOB01000033">
    <property type="protein sequence ID" value="HIU95361.1"/>
    <property type="molecule type" value="Genomic_DNA"/>
</dbReference>
<dbReference type="PROSITE" id="PS50905">
    <property type="entry name" value="FERRITIN_LIKE"/>
    <property type="match status" value="1"/>
</dbReference>
<dbReference type="AlphaFoldDB" id="A0A9D1N5K5"/>
<proteinExistence type="predicted"/>
<dbReference type="InterPro" id="IPR048574">
    <property type="entry name" value="RUBY_RBDX"/>
</dbReference>
<keyword evidence="5" id="KW-0408">Iron</keyword>
<dbReference type="Gene3D" id="1.20.1260.10">
    <property type="match status" value="1"/>
</dbReference>
<keyword evidence="4" id="KW-0249">Electron transport</keyword>
<dbReference type="Pfam" id="PF02915">
    <property type="entry name" value="Rubrerythrin"/>
    <property type="match status" value="1"/>
</dbReference>
<feature type="domain" description="Ferritin-like diiron" evidence="6">
    <location>
        <begin position="3"/>
        <end position="133"/>
    </location>
</feature>
<reference evidence="7" key="1">
    <citation type="submission" date="2020-10" db="EMBL/GenBank/DDBJ databases">
        <authorList>
            <person name="Gilroy R."/>
        </authorList>
    </citation>
    <scope>NUCLEOTIDE SEQUENCE</scope>
    <source>
        <strain evidence="7">ChiSjej4B22-8349</strain>
    </source>
</reference>
<protein>
    <submittedName>
        <fullName evidence="7">Rubrerythrin family protein</fullName>
    </submittedName>
</protein>
<dbReference type="Pfam" id="PF21349">
    <property type="entry name" value="RUBY_RBDX"/>
    <property type="match status" value="1"/>
</dbReference>
<evidence type="ECO:0000313" key="8">
    <source>
        <dbReference type="Proteomes" id="UP000824130"/>
    </source>
</evidence>
<dbReference type="GO" id="GO:0046872">
    <property type="term" value="F:metal ion binding"/>
    <property type="evidence" value="ECO:0007669"/>
    <property type="project" value="UniProtKB-KW"/>
</dbReference>
<name>A0A9D1N5K5_9FIRM</name>
<keyword evidence="3" id="KW-0479">Metal-binding</keyword>
<evidence type="ECO:0000256" key="4">
    <source>
        <dbReference type="ARBA" id="ARBA00022982"/>
    </source>
</evidence>
<evidence type="ECO:0000256" key="3">
    <source>
        <dbReference type="ARBA" id="ARBA00022723"/>
    </source>
</evidence>
<dbReference type="CDD" id="cd01041">
    <property type="entry name" value="Rubrerythrin"/>
    <property type="match status" value="1"/>
</dbReference>
<dbReference type="PANTHER" id="PTHR43865">
    <property type="entry name" value="RUBRERYTHRIN-RELATED"/>
    <property type="match status" value="1"/>
</dbReference>
<dbReference type="Proteomes" id="UP000824130">
    <property type="component" value="Unassembled WGS sequence"/>
</dbReference>
<dbReference type="PANTHER" id="PTHR43865:SF1">
    <property type="entry name" value="RUBRERYTHRIN-RELATED"/>
    <property type="match status" value="1"/>
</dbReference>
<dbReference type="InterPro" id="IPR003251">
    <property type="entry name" value="Rr_diiron-bd_dom"/>
</dbReference>
<evidence type="ECO:0000259" key="6">
    <source>
        <dbReference type="PROSITE" id="PS50905"/>
    </source>
</evidence>
<comment type="cofactor">
    <cofactor evidence="1">
        <name>Fe(3+)</name>
        <dbReference type="ChEBI" id="CHEBI:29034"/>
    </cofactor>
</comment>
<comment type="caution">
    <text evidence="7">The sequence shown here is derived from an EMBL/GenBank/DDBJ whole genome shotgun (WGS) entry which is preliminary data.</text>
</comment>
<reference evidence="7" key="2">
    <citation type="journal article" date="2021" name="PeerJ">
        <title>Extensive microbial diversity within the chicken gut microbiome revealed by metagenomics and culture.</title>
        <authorList>
            <person name="Gilroy R."/>
            <person name="Ravi A."/>
            <person name="Getino M."/>
            <person name="Pursley I."/>
            <person name="Horton D.L."/>
            <person name="Alikhan N.F."/>
            <person name="Baker D."/>
            <person name="Gharbi K."/>
            <person name="Hall N."/>
            <person name="Watson M."/>
            <person name="Adriaenssens E.M."/>
            <person name="Foster-Nyarko E."/>
            <person name="Jarju S."/>
            <person name="Secka A."/>
            <person name="Antonio M."/>
            <person name="Oren A."/>
            <person name="Chaudhuri R.R."/>
            <person name="La Ragione R."/>
            <person name="Hildebrand F."/>
            <person name="Pallen M.J."/>
        </authorList>
    </citation>
    <scope>NUCLEOTIDE SEQUENCE</scope>
    <source>
        <strain evidence="7">ChiSjej4B22-8349</strain>
    </source>
</reference>
<dbReference type="InterPro" id="IPR009040">
    <property type="entry name" value="Ferritin-like_diiron"/>
</dbReference>
<accession>A0A9D1N5K5</accession>
<dbReference type="InterPro" id="IPR052364">
    <property type="entry name" value="Rubrerythrin"/>
</dbReference>
<dbReference type="CDD" id="cd00729">
    <property type="entry name" value="rubredoxin_SM"/>
    <property type="match status" value="1"/>
</dbReference>
<dbReference type="InterPro" id="IPR009078">
    <property type="entry name" value="Ferritin-like_SF"/>
</dbReference>
<dbReference type="NCBIfam" id="NF045767">
    <property type="entry name" value="RuberyRbr"/>
    <property type="match status" value="1"/>
</dbReference>
<dbReference type="GO" id="GO:0016491">
    <property type="term" value="F:oxidoreductase activity"/>
    <property type="evidence" value="ECO:0007669"/>
    <property type="project" value="InterPro"/>
</dbReference>
<evidence type="ECO:0000256" key="5">
    <source>
        <dbReference type="ARBA" id="ARBA00023004"/>
    </source>
</evidence>
<dbReference type="InterPro" id="IPR012347">
    <property type="entry name" value="Ferritin-like"/>
</dbReference>
<gene>
    <name evidence="7" type="ORF">IAD25_01435</name>
</gene>